<feature type="domain" description="Bacterial virulence factor lipase N-terminal" evidence="1">
    <location>
        <begin position="40"/>
        <end position="273"/>
    </location>
</feature>
<comment type="caution">
    <text evidence="2">The sequence shown here is derived from an EMBL/GenBank/DDBJ whole genome shotgun (WGS) entry which is preliminary data.</text>
</comment>
<accession>A0ABU8ERU3</accession>
<reference evidence="2 3" key="1">
    <citation type="submission" date="2023-12" db="EMBL/GenBank/DDBJ databases">
        <title>Friends and Foes: Symbiotic and Algicidal bacterial influence on Karenia brevis blooms.</title>
        <authorList>
            <person name="Fei C."/>
            <person name="Mohamed A.R."/>
            <person name="Booker A."/>
            <person name="Arshad M."/>
            <person name="Klass S."/>
            <person name="Ahn S."/>
            <person name="Gilbert P.M."/>
            <person name="Heil C.A."/>
            <person name="Martinez J.M."/>
            <person name="Amin S.A."/>
        </authorList>
    </citation>
    <scope>NUCLEOTIDE SEQUENCE [LARGE SCALE GENOMIC DNA]</scope>
    <source>
        <strain evidence="2 3">CE15</strain>
    </source>
</reference>
<dbReference type="InterPro" id="IPR029058">
    <property type="entry name" value="AB_hydrolase_fold"/>
</dbReference>
<dbReference type="Gene3D" id="3.40.50.1820">
    <property type="entry name" value="alpha/beta hydrolase"/>
    <property type="match status" value="1"/>
</dbReference>
<evidence type="ECO:0000313" key="3">
    <source>
        <dbReference type="Proteomes" id="UP001382455"/>
    </source>
</evidence>
<dbReference type="RefSeq" id="WP_336435158.1">
    <property type="nucleotide sequence ID" value="NZ_JBAWKS010000001.1"/>
</dbReference>
<evidence type="ECO:0000313" key="2">
    <source>
        <dbReference type="EMBL" id="MEI4549698.1"/>
    </source>
</evidence>
<sequence length="816" mass="84623">MKKVLLTMAIATALYGCGESLEDVKNESEVIAPARTAATVAFDPSNGVVSVPNDLLFLGTTDGTLNMPGEAAEEINYADPQTALGALDGWSTQSPYQIALDVPAGLVLDTSTVNGDSVRLFEVVMGASITDPECAQVQAGLACKYVKELTFGVDFVAQASGNNIAIVPLKPFNQGSAYINVVTNALRDTSGESFEPSETYGLVKLDIESLPLVTDEQKALQGVINSYENIVTQSGSLTKDDIIYTGAMSIQSAGSVMSMVKNVYAMSAATQQNMPQLMMGPSTGMTVGDVLFRSQGAQPPSPVFDQIKYERGSVVLPHYLRKPQGTDDSALNNTYWKALCDGAATLAGFAAQGGNISANPINEKDTICFNASNGLLRDLGLDEQRHLTKYNPLPYPQSYANVPVQVTTPADDLTVINAVRAQLGMPALAMPATGWPVVMLQHGITSTKESMLAITAALTLQGFVTVAIDHPLHGERGIDANEDGTVDFLASGDDGNVLHYMNLSSSLVARDNLRQSMADLLGLRLSLAATNLQGINPTDVSFVGHSLGAVVAPGFLAAANESVAPLVGPETAALIDPLFKVNTAALASGSGGLAGFLLESNAFGNVIKGSVLAGAGTAESAEFIAFMSSDEGKAACADYAGSQSEFAGCAFVAYTTLLAQAEETAKLANISGTISQFAFAIQTAVDAADSNSLASKVASQGTAIYQNVVIGDGAGNPADTVIPPYSTINPVSGTVPSGMLMGLTPVATSQMTEAPNSYLVKFTKGHHGSVLTPAPAYGVTAADAAAANAEMQSQIASFLASRGLMLQVTNTTVVTE</sequence>
<dbReference type="PROSITE" id="PS51257">
    <property type="entry name" value="PROKAR_LIPOPROTEIN"/>
    <property type="match status" value="1"/>
</dbReference>
<dbReference type="InterPro" id="IPR025920">
    <property type="entry name" value="Lipase_bact_N"/>
</dbReference>
<protein>
    <submittedName>
        <fullName evidence="2">VolA/Pla-1 family phospholipase</fullName>
    </submittedName>
</protein>
<proteinExistence type="predicted"/>
<dbReference type="EMBL" id="JBAWKS010000001">
    <property type="protein sequence ID" value="MEI4549698.1"/>
    <property type="molecule type" value="Genomic_DNA"/>
</dbReference>
<name>A0ABU8ERU3_9GAMM</name>
<dbReference type="SUPFAM" id="SSF53474">
    <property type="entry name" value="alpha/beta-Hydrolases"/>
    <property type="match status" value="1"/>
</dbReference>
<dbReference type="NCBIfam" id="TIGR03502">
    <property type="entry name" value="lipase_Pla1_cef"/>
    <property type="match status" value="1"/>
</dbReference>
<dbReference type="InterPro" id="IPR020009">
    <property type="entry name" value="VolA/Pla-1/cef"/>
</dbReference>
<organism evidence="2 3">
    <name type="scientific">Pseudoalteromonas spongiae</name>
    <dbReference type="NCBI Taxonomy" id="298657"/>
    <lineage>
        <taxon>Bacteria</taxon>
        <taxon>Pseudomonadati</taxon>
        <taxon>Pseudomonadota</taxon>
        <taxon>Gammaproteobacteria</taxon>
        <taxon>Alteromonadales</taxon>
        <taxon>Pseudoalteromonadaceae</taxon>
        <taxon>Pseudoalteromonas</taxon>
    </lineage>
</organism>
<evidence type="ECO:0000259" key="1">
    <source>
        <dbReference type="Pfam" id="PF12262"/>
    </source>
</evidence>
<keyword evidence="3" id="KW-1185">Reference proteome</keyword>
<gene>
    <name evidence="2" type="ORF">WAE96_08310</name>
</gene>
<dbReference type="Pfam" id="PF12262">
    <property type="entry name" value="Lipase_bact_N"/>
    <property type="match status" value="1"/>
</dbReference>
<dbReference type="Proteomes" id="UP001382455">
    <property type="component" value="Unassembled WGS sequence"/>
</dbReference>